<dbReference type="AlphaFoldDB" id="A0A2G6EAF7"/>
<dbReference type="Proteomes" id="UP000229740">
    <property type="component" value="Unassembled WGS sequence"/>
</dbReference>
<evidence type="ECO:0000313" key="3">
    <source>
        <dbReference type="Proteomes" id="UP000229740"/>
    </source>
</evidence>
<dbReference type="Gene3D" id="2.60.120.430">
    <property type="entry name" value="Galactose-binding lectin"/>
    <property type="match status" value="1"/>
</dbReference>
<name>A0A2G6EAF7_9BACT</name>
<dbReference type="SUPFAM" id="SSF49785">
    <property type="entry name" value="Galactose-binding domain-like"/>
    <property type="match status" value="1"/>
</dbReference>
<feature type="transmembrane region" description="Helical" evidence="1">
    <location>
        <begin position="123"/>
        <end position="146"/>
    </location>
</feature>
<dbReference type="InterPro" id="IPR008979">
    <property type="entry name" value="Galactose-bd-like_sf"/>
</dbReference>
<keyword evidence="1" id="KW-0812">Transmembrane</keyword>
<dbReference type="NCBIfam" id="NF037970">
    <property type="entry name" value="vanZ_1"/>
    <property type="match status" value="1"/>
</dbReference>
<protein>
    <recommendedName>
        <fullName evidence="4">VanZ-like domain-containing protein</fullName>
    </recommendedName>
</protein>
<keyword evidence="1" id="KW-0472">Membrane</keyword>
<organism evidence="2 3">
    <name type="scientific">candidate division KSB3 bacterium</name>
    <dbReference type="NCBI Taxonomy" id="2044937"/>
    <lineage>
        <taxon>Bacteria</taxon>
        <taxon>candidate division KSB3</taxon>
    </lineage>
</organism>
<accession>A0A2G6EAF7</accession>
<evidence type="ECO:0000256" key="1">
    <source>
        <dbReference type="SAM" id="Phobius"/>
    </source>
</evidence>
<proteinExistence type="predicted"/>
<feature type="transmembrane region" description="Helical" evidence="1">
    <location>
        <begin position="5"/>
        <end position="22"/>
    </location>
</feature>
<reference evidence="2 3" key="1">
    <citation type="submission" date="2017-10" db="EMBL/GenBank/DDBJ databases">
        <title>Novel microbial diversity and functional potential in the marine mammal oral microbiome.</title>
        <authorList>
            <person name="Dudek N.K."/>
            <person name="Sun C.L."/>
            <person name="Burstein D."/>
            <person name="Kantor R.S."/>
            <person name="Aliaga Goltsman D.S."/>
            <person name="Bik E.M."/>
            <person name="Thomas B.C."/>
            <person name="Banfield J.F."/>
            <person name="Relman D.A."/>
        </authorList>
    </citation>
    <scope>NUCLEOTIDE SEQUENCE [LARGE SCALE GENOMIC DNA]</scope>
    <source>
        <strain evidence="2">DOLZORAL124_49_17</strain>
    </source>
</reference>
<keyword evidence="1" id="KW-1133">Transmembrane helix</keyword>
<evidence type="ECO:0008006" key="4">
    <source>
        <dbReference type="Google" id="ProtNLM"/>
    </source>
</evidence>
<sequence>MQKKIYILLCLSGICLAGLFVGGPSRFSPRSYKALWDLGHVVAFSLWSYMLLRSWRKISTASFLIQCVLVLFFTLCVGVLIEIVQGSIGRSSSLADVLNDLLGSLITLACYRSSRQQLDRRLLRVLQLGVLGLVLVTLLPFAYAVLDEAVAKRQFPVLSNFETPFEIGRWKGNNAELTRDRRFAKEGHASLKVSLSTAQYSGAILAYFPRDWRRFQCLQLDIFTESPTLSRVHCRIHDIGHAMSTEQAHDDRFNATFALHQGWNTLTVSLKQVHDAPLRRDMDLAGIDALGIFVVQLPAPETLYIDRVHLIE</sequence>
<comment type="caution">
    <text evidence="2">The sequence shown here is derived from an EMBL/GenBank/DDBJ whole genome shotgun (WGS) entry which is preliminary data.</text>
</comment>
<dbReference type="EMBL" id="PDPS01000020">
    <property type="protein sequence ID" value="PID59055.1"/>
    <property type="molecule type" value="Genomic_DNA"/>
</dbReference>
<gene>
    <name evidence="2" type="ORF">CSB45_01210</name>
</gene>
<feature type="transmembrane region" description="Helical" evidence="1">
    <location>
        <begin position="63"/>
        <end position="81"/>
    </location>
</feature>
<evidence type="ECO:0000313" key="2">
    <source>
        <dbReference type="EMBL" id="PID59055.1"/>
    </source>
</evidence>